<evidence type="ECO:0000259" key="6">
    <source>
        <dbReference type="PROSITE" id="PS51898"/>
    </source>
</evidence>
<dbReference type="InterPro" id="IPR002104">
    <property type="entry name" value="Integrase_catalytic"/>
</dbReference>
<name>A0ABN8X0I7_9GAMM</name>
<evidence type="ECO:0000313" key="8">
    <source>
        <dbReference type="EMBL" id="CAI8749537.1"/>
    </source>
</evidence>
<dbReference type="RefSeq" id="WP_026610783.1">
    <property type="nucleotide sequence ID" value="NZ_OX458333.1"/>
</dbReference>
<dbReference type="PANTHER" id="PTHR30629">
    <property type="entry name" value="PROPHAGE INTEGRASE"/>
    <property type="match status" value="1"/>
</dbReference>
<dbReference type="InterPro" id="IPR025166">
    <property type="entry name" value="Integrase_DNA_bind_dom"/>
</dbReference>
<dbReference type="InterPro" id="IPR011010">
    <property type="entry name" value="DNA_brk_join_enz"/>
</dbReference>
<dbReference type="InterPro" id="IPR038488">
    <property type="entry name" value="Integrase_DNA-bd_sf"/>
</dbReference>
<dbReference type="Gene3D" id="1.10.443.10">
    <property type="entry name" value="Intergrase catalytic core"/>
    <property type="match status" value="1"/>
</dbReference>
<keyword evidence="4" id="KW-0233">DNA recombination</keyword>
<dbReference type="Gene3D" id="3.30.160.390">
    <property type="entry name" value="Integrase, DNA-binding domain"/>
    <property type="match status" value="1"/>
</dbReference>
<evidence type="ECO:0000256" key="2">
    <source>
        <dbReference type="ARBA" id="ARBA00022908"/>
    </source>
</evidence>
<dbReference type="PANTHER" id="PTHR30629:SF2">
    <property type="entry name" value="PROPHAGE INTEGRASE INTS-RELATED"/>
    <property type="match status" value="1"/>
</dbReference>
<evidence type="ECO:0000256" key="5">
    <source>
        <dbReference type="PROSITE-ProRule" id="PRU01248"/>
    </source>
</evidence>
<evidence type="ECO:0000259" key="7">
    <source>
        <dbReference type="PROSITE" id="PS51900"/>
    </source>
</evidence>
<dbReference type="Proteomes" id="UP001162030">
    <property type="component" value="Chromosome"/>
</dbReference>
<keyword evidence="2" id="KW-0229">DNA integration</keyword>
<dbReference type="InterPro" id="IPR050808">
    <property type="entry name" value="Phage_Integrase"/>
</dbReference>
<proteinExistence type="inferred from homology"/>
<organism evidence="8 9">
    <name type="scientific">Methylocaldum szegediense</name>
    <dbReference type="NCBI Taxonomy" id="73780"/>
    <lineage>
        <taxon>Bacteria</taxon>
        <taxon>Pseudomonadati</taxon>
        <taxon>Pseudomonadota</taxon>
        <taxon>Gammaproteobacteria</taxon>
        <taxon>Methylococcales</taxon>
        <taxon>Methylococcaceae</taxon>
        <taxon>Methylocaldum</taxon>
    </lineage>
</organism>
<accession>A0ABN8X0I7</accession>
<dbReference type="SUPFAM" id="SSF56349">
    <property type="entry name" value="DNA breaking-rejoining enzymes"/>
    <property type="match status" value="1"/>
</dbReference>
<dbReference type="EMBL" id="OX458333">
    <property type="protein sequence ID" value="CAI8749537.1"/>
    <property type="molecule type" value="Genomic_DNA"/>
</dbReference>
<sequence>MKLTKSVIDRLPIPETDPTFYRDDEIRGFGMKVFPSGVKSFFLEKRINRRVKRITIGRYGELTPDQARKQALKLAGDIATGGDPVAKRRRAKLEEKTLNEAFADYLEARKDLKERTRRDMRASMDEMFSDWLDKPITRITPAMVAKRHKEFGEQRSEARANLGCRYLRAVINFARARYKDDEGRPLIGENPVTVLSETRAWYRVDRRSTVIKPHELKPWFEAVLNLPSRDIGDYFQVLILTGLRREEALNLKWPDVDLKGRTLTVVDPKNRRDHTLPMGDYLSALMNRRKAFSVSEYVFSDSAGRRISNFRYALAAIEKASGVRFTPHDLRRTFATIADSLDIPAYALKALMNHKSGADVTAGYVIVTAERLRAPMQKIEDFVLKAAGLKPTAEIVELKREVTV</sequence>
<dbReference type="InterPro" id="IPR044068">
    <property type="entry name" value="CB"/>
</dbReference>
<dbReference type="PROSITE" id="PS51900">
    <property type="entry name" value="CB"/>
    <property type="match status" value="1"/>
</dbReference>
<keyword evidence="9" id="KW-1185">Reference proteome</keyword>
<evidence type="ECO:0000256" key="4">
    <source>
        <dbReference type="ARBA" id="ARBA00023172"/>
    </source>
</evidence>
<feature type="domain" description="Core-binding (CB)" evidence="7">
    <location>
        <begin position="93"/>
        <end position="175"/>
    </location>
</feature>
<feature type="domain" description="Tyr recombinase" evidence="6">
    <location>
        <begin position="206"/>
        <end position="377"/>
    </location>
</feature>
<dbReference type="Gene3D" id="1.10.150.130">
    <property type="match status" value="1"/>
</dbReference>
<reference evidence="8 9" key="1">
    <citation type="submission" date="2023-03" db="EMBL/GenBank/DDBJ databases">
        <authorList>
            <person name="Pearce D."/>
        </authorList>
    </citation>
    <scope>NUCLEOTIDE SEQUENCE [LARGE SCALE GENOMIC DNA]</scope>
    <source>
        <strain evidence="8">Msz</strain>
    </source>
</reference>
<evidence type="ECO:0000256" key="1">
    <source>
        <dbReference type="ARBA" id="ARBA00008857"/>
    </source>
</evidence>
<gene>
    <name evidence="8" type="ORF">MSZNOR_0620</name>
</gene>
<dbReference type="PROSITE" id="PS51898">
    <property type="entry name" value="TYR_RECOMBINASE"/>
    <property type="match status" value="1"/>
</dbReference>
<dbReference type="Pfam" id="PF13356">
    <property type="entry name" value="Arm-DNA-bind_3"/>
    <property type="match status" value="1"/>
</dbReference>
<dbReference type="InterPro" id="IPR010998">
    <property type="entry name" value="Integrase_recombinase_N"/>
</dbReference>
<keyword evidence="3 5" id="KW-0238">DNA-binding</keyword>
<protein>
    <submittedName>
        <fullName evidence="8">Integrase</fullName>
    </submittedName>
</protein>
<dbReference type="InterPro" id="IPR013762">
    <property type="entry name" value="Integrase-like_cat_sf"/>
</dbReference>
<evidence type="ECO:0000313" key="9">
    <source>
        <dbReference type="Proteomes" id="UP001162030"/>
    </source>
</evidence>
<evidence type="ECO:0000256" key="3">
    <source>
        <dbReference type="ARBA" id="ARBA00023125"/>
    </source>
</evidence>
<dbReference type="Pfam" id="PF00589">
    <property type="entry name" value="Phage_integrase"/>
    <property type="match status" value="1"/>
</dbReference>
<comment type="similarity">
    <text evidence="1">Belongs to the 'phage' integrase family.</text>
</comment>